<dbReference type="Proteomes" id="UP000244767">
    <property type="component" value="Segment"/>
</dbReference>
<dbReference type="EMBL" id="MH045568">
    <property type="protein sequence ID" value="AVR57165.1"/>
    <property type="molecule type" value="Genomic_DNA"/>
</dbReference>
<evidence type="ECO:0000313" key="2">
    <source>
        <dbReference type="EMBL" id="AVR57165.1"/>
    </source>
</evidence>
<gene>
    <name evidence="2" type="primary">1</name>
    <name evidence="2" type="ORF">PBI_KIERAN_1</name>
</gene>
<dbReference type="InterPro" id="IPR055878">
    <property type="entry name" value="DUF7455"/>
</dbReference>
<feature type="domain" description="DUF7455" evidence="1">
    <location>
        <begin position="15"/>
        <end position="60"/>
    </location>
</feature>
<accession>A0A2R4A2B2</accession>
<evidence type="ECO:0000313" key="3">
    <source>
        <dbReference type="Proteomes" id="UP000244767"/>
    </source>
</evidence>
<reference evidence="2 3" key="1">
    <citation type="submission" date="2018-03" db="EMBL/GenBank/DDBJ databases">
        <authorList>
            <person name="Betsko A.J."/>
            <person name="Garlena R.A."/>
            <person name="Russell D.A."/>
            <person name="Pope W.H."/>
            <person name="Jacobs-Sera D."/>
            <person name="Hatfull G.F."/>
        </authorList>
    </citation>
    <scope>NUCLEOTIDE SEQUENCE [LARGE SCALE GENOMIC DNA]</scope>
</reference>
<proteinExistence type="predicted"/>
<protein>
    <recommendedName>
        <fullName evidence="1">DUF7455 domain-containing protein</fullName>
    </recommendedName>
</protein>
<sequence>MANPQGVPMDEWIKCDCKCPARALVHVSKFDQNETELHFCGHHADERMEGLRAWGIVTDDRLSGKVVATIAPSAAFA</sequence>
<evidence type="ECO:0000259" key="1">
    <source>
        <dbReference type="Pfam" id="PF24254"/>
    </source>
</evidence>
<name>A0A2R4A2B2_9CAUD</name>
<organism evidence="2 3">
    <name type="scientific">Microbacterium phage Kieran</name>
    <dbReference type="NCBI Taxonomy" id="2126931"/>
    <lineage>
        <taxon>Viruses</taxon>
        <taxon>Duplodnaviria</taxon>
        <taxon>Heunggongvirae</taxon>
        <taxon>Uroviricota</taxon>
        <taxon>Caudoviricetes</taxon>
        <taxon>Dismasvirus</taxon>
        <taxon>Dismasvirus dismas</taxon>
    </lineage>
</organism>
<dbReference type="Pfam" id="PF24254">
    <property type="entry name" value="DUF7455"/>
    <property type="match status" value="1"/>
</dbReference>